<accession>A0A1V0UHC7</accession>
<proteinExistence type="predicted"/>
<dbReference type="EMBL" id="CP020570">
    <property type="protein sequence ID" value="ARF64358.1"/>
    <property type="molecule type" value="Genomic_DNA"/>
</dbReference>
<evidence type="ECO:0000313" key="1">
    <source>
        <dbReference type="EMBL" id="ARF64358.1"/>
    </source>
</evidence>
<evidence type="ECO:0000313" key="2">
    <source>
        <dbReference type="Proteomes" id="UP000192445"/>
    </source>
</evidence>
<dbReference type="KEGG" id="svu:B1H20_25460"/>
<dbReference type="AlphaFoldDB" id="A0A1V0UHC7"/>
<gene>
    <name evidence="1" type="ORF">B1H20_25460</name>
</gene>
<sequence length="221" mass="23772">MTPRHTEWDFGLSRLTKFFAGPWSHERTVDETIADAALGHLDEPAGEAASAILADAVRLEQSPLPTEVITTVWAVASEGGYNLAFFGVDGRDWLRQVAAVCSEPARRADPAESSAVEPVAASEESVRAVLAAVAEVEPALAARAATKDGTLFGHAPGEVVRALESVTAQVDPDLGFRLLLRVLSTCRVPISDAQYARYEALGATFGYGRFHVSDVEHQTRW</sequence>
<dbReference type="Proteomes" id="UP000192445">
    <property type="component" value="Chromosome"/>
</dbReference>
<protein>
    <recommendedName>
        <fullName evidence="3">CdiI immunity protein domain-containing protein</fullName>
    </recommendedName>
</protein>
<dbReference type="OrthoDB" id="4317261at2"/>
<dbReference type="STRING" id="1935.B1H20_25460"/>
<evidence type="ECO:0008006" key="3">
    <source>
        <dbReference type="Google" id="ProtNLM"/>
    </source>
</evidence>
<organism evidence="1 2">
    <name type="scientific">Streptomyces violaceoruber</name>
    <dbReference type="NCBI Taxonomy" id="1935"/>
    <lineage>
        <taxon>Bacteria</taxon>
        <taxon>Bacillati</taxon>
        <taxon>Actinomycetota</taxon>
        <taxon>Actinomycetes</taxon>
        <taxon>Kitasatosporales</taxon>
        <taxon>Streptomycetaceae</taxon>
        <taxon>Streptomyces</taxon>
        <taxon>Streptomyces violaceoruber group</taxon>
    </lineage>
</organism>
<dbReference type="RefSeq" id="WP_050490941.1">
    <property type="nucleotide sequence ID" value="NZ_CP020570.1"/>
</dbReference>
<reference evidence="1 2" key="1">
    <citation type="submission" date="2017-03" db="EMBL/GenBank/DDBJ databases">
        <title>Complete Genome Sequence of a natural compounds producer, Streptomyces violaceus S21.</title>
        <authorList>
            <person name="Zhong C."/>
            <person name="Zhao Z."/>
            <person name="Fu J."/>
            <person name="Zong G."/>
            <person name="Qin R."/>
            <person name="Cao G."/>
        </authorList>
    </citation>
    <scope>NUCLEOTIDE SEQUENCE [LARGE SCALE GENOMIC DNA]</scope>
    <source>
        <strain evidence="1 2">S21</strain>
    </source>
</reference>
<name>A0A1V0UHC7_STRVN</name>